<feature type="region of interest" description="Disordered" evidence="2">
    <location>
        <begin position="406"/>
        <end position="442"/>
    </location>
</feature>
<feature type="compositionally biased region" description="Basic and acidic residues" evidence="2">
    <location>
        <begin position="468"/>
        <end position="487"/>
    </location>
</feature>
<organism evidence="3 4">
    <name type="scientific">Ridgeia piscesae</name>
    <name type="common">Tubeworm</name>
    <dbReference type="NCBI Taxonomy" id="27915"/>
    <lineage>
        <taxon>Eukaryota</taxon>
        <taxon>Metazoa</taxon>
        <taxon>Spiralia</taxon>
        <taxon>Lophotrochozoa</taxon>
        <taxon>Annelida</taxon>
        <taxon>Polychaeta</taxon>
        <taxon>Sedentaria</taxon>
        <taxon>Canalipalpata</taxon>
        <taxon>Sabellida</taxon>
        <taxon>Siboglinidae</taxon>
        <taxon>Ridgeia</taxon>
    </lineage>
</organism>
<feature type="coiled-coil region" evidence="1">
    <location>
        <begin position="172"/>
        <end position="206"/>
    </location>
</feature>
<reference evidence="3" key="1">
    <citation type="journal article" date="2023" name="Mol. Biol. Evol.">
        <title>Third-Generation Sequencing Reveals the Adaptive Role of the Epigenome in Three Deep-Sea Polychaetes.</title>
        <authorList>
            <person name="Perez M."/>
            <person name="Aroh O."/>
            <person name="Sun Y."/>
            <person name="Lan Y."/>
            <person name="Juniper S.K."/>
            <person name="Young C.R."/>
            <person name="Angers B."/>
            <person name="Qian P.Y."/>
        </authorList>
    </citation>
    <scope>NUCLEOTIDE SEQUENCE</scope>
    <source>
        <strain evidence="3">R07B-5</strain>
    </source>
</reference>
<feature type="coiled-coil region" evidence="1">
    <location>
        <begin position="244"/>
        <end position="285"/>
    </location>
</feature>
<feature type="region of interest" description="Disordered" evidence="2">
    <location>
        <begin position="311"/>
        <end position="331"/>
    </location>
</feature>
<evidence type="ECO:0008006" key="5">
    <source>
        <dbReference type="Google" id="ProtNLM"/>
    </source>
</evidence>
<feature type="compositionally biased region" description="Basic and acidic residues" evidence="2">
    <location>
        <begin position="495"/>
        <end position="511"/>
    </location>
</feature>
<dbReference type="AlphaFoldDB" id="A0AAD9KVI1"/>
<proteinExistence type="predicted"/>
<feature type="region of interest" description="Disordered" evidence="2">
    <location>
        <begin position="456"/>
        <end position="511"/>
    </location>
</feature>
<comment type="caution">
    <text evidence="3">The sequence shown here is derived from an EMBL/GenBank/DDBJ whole genome shotgun (WGS) entry which is preliminary data.</text>
</comment>
<accession>A0AAD9KVI1</accession>
<gene>
    <name evidence="3" type="ORF">NP493_553g02008</name>
</gene>
<feature type="compositionally biased region" description="Basic residues" evidence="2">
    <location>
        <begin position="418"/>
        <end position="429"/>
    </location>
</feature>
<dbReference type="EMBL" id="JAODUO010000553">
    <property type="protein sequence ID" value="KAK2178216.1"/>
    <property type="molecule type" value="Genomic_DNA"/>
</dbReference>
<evidence type="ECO:0000313" key="3">
    <source>
        <dbReference type="EMBL" id="KAK2178216.1"/>
    </source>
</evidence>
<dbReference type="Proteomes" id="UP001209878">
    <property type="component" value="Unassembled WGS sequence"/>
</dbReference>
<name>A0AAD9KVI1_RIDPI</name>
<feature type="region of interest" description="Disordered" evidence="2">
    <location>
        <begin position="1"/>
        <end position="30"/>
    </location>
</feature>
<evidence type="ECO:0000313" key="4">
    <source>
        <dbReference type="Proteomes" id="UP001209878"/>
    </source>
</evidence>
<evidence type="ECO:0000256" key="1">
    <source>
        <dbReference type="SAM" id="Coils"/>
    </source>
</evidence>
<keyword evidence="1" id="KW-0175">Coiled coil</keyword>
<keyword evidence="4" id="KW-1185">Reference proteome</keyword>
<sequence>MSSSKAAARDMWLSSVKNGGPTKNKGHVGKRSAAEYWTDTLRKTSVGISTESGANGMTNLKSTHGIAFSSTSHYLRQLAGLEKTRKAEHTAKSMTRVPVYKEPEEYYDEILALKKQMMLIGSENSTLKSKLQRLEDENMKKAKEIEQLLDPSKGEELRKTLGDRKPDAATMIQGLKQKMIKLQHQLREKEAALSKVESDLKTTKTEEMKLQLEQFYREVVRLSQLKSSSSNSRKGEVRESPAKLMALQETVLRLNDQILTLTNENRTLKQDQQALMEEKHALKETDKDYGGMSKGELISVISRLQKKVDRGDVETMSMTSDMSHRRKEKEVAGKLTLQGSVAQRLDQLDKRETELLEDIEKQRGIVKRMKDDRAHYRKKCEDRDKEIKNLKKDLEEVHAELDSFYEKDKTTVTPRQPTPRRRSSVRKTSRSSSITSLEQEKEKLKRIEEFRQQVAAQHIQRQWKQRKSQKEHEEEERRIRNFQETRAARRIQGGWREHRREAESRDVGRLP</sequence>
<protein>
    <recommendedName>
        <fullName evidence="5">IQ domain-containing protein E-like</fullName>
    </recommendedName>
</protein>
<evidence type="ECO:0000256" key="2">
    <source>
        <dbReference type="SAM" id="MobiDB-lite"/>
    </source>
</evidence>